<proteinExistence type="predicted"/>
<evidence type="ECO:0000256" key="4">
    <source>
        <dbReference type="ARBA" id="ARBA00022989"/>
    </source>
</evidence>
<protein>
    <recommendedName>
        <fullName evidence="8">LRRC8 pannexin-like TM region domain-containing protein</fullName>
    </recommendedName>
</protein>
<evidence type="ECO:0000256" key="3">
    <source>
        <dbReference type="ARBA" id="ARBA00022692"/>
    </source>
</evidence>
<reference evidence="10" key="1">
    <citation type="submission" date="2003-08" db="EMBL/GenBank/DDBJ databases">
        <authorList>
            <person name="Birren B."/>
            <person name="Nusbaum C."/>
            <person name="Abebe A."/>
            <person name="Abouelleil A."/>
            <person name="Adekoya E."/>
            <person name="Ait-zahra M."/>
            <person name="Allen N."/>
            <person name="Allen T."/>
            <person name="An P."/>
            <person name="Anderson M."/>
            <person name="Anderson S."/>
            <person name="Arachchi H."/>
            <person name="Armbruster J."/>
            <person name="Bachantsang P."/>
            <person name="Baldwin J."/>
            <person name="Barry A."/>
            <person name="Bayul T."/>
            <person name="Blitshsteyn B."/>
            <person name="Bloom T."/>
            <person name="Blye J."/>
            <person name="Boguslavskiy L."/>
            <person name="Borowsky M."/>
            <person name="Boukhgalter B."/>
            <person name="Brunache A."/>
            <person name="Butler J."/>
            <person name="Calixte N."/>
            <person name="Calvo S."/>
            <person name="Camarata J."/>
            <person name="Campo K."/>
            <person name="Chang J."/>
            <person name="Cheshatsang Y."/>
            <person name="Citroen M."/>
            <person name="Collymore A."/>
            <person name="Considine T."/>
            <person name="Cook A."/>
            <person name="Cooke P."/>
            <person name="Corum B."/>
            <person name="Cuomo C."/>
            <person name="David R."/>
            <person name="Dawoe T."/>
            <person name="Degray S."/>
            <person name="Dodge S."/>
            <person name="Dooley K."/>
            <person name="Dorje P."/>
            <person name="Dorjee K."/>
            <person name="Dorris L."/>
            <person name="Duffey N."/>
            <person name="Dupes A."/>
            <person name="Elkins T."/>
            <person name="Engels R."/>
            <person name="Erickson J."/>
            <person name="Farina A."/>
            <person name="Faro S."/>
            <person name="Ferreira P."/>
            <person name="Fischer H."/>
            <person name="Fitzgerald M."/>
            <person name="Foley K."/>
            <person name="Gage D."/>
            <person name="Galagan J."/>
            <person name="Gearin G."/>
            <person name="Gnerre S."/>
            <person name="Gnirke A."/>
            <person name="Goyette A."/>
            <person name="Graham J."/>
            <person name="Grandbois E."/>
            <person name="Gyaltsen K."/>
            <person name="Hafez N."/>
            <person name="Hagopian D."/>
            <person name="Hagos B."/>
            <person name="Hall J."/>
            <person name="Hatcher B."/>
            <person name="Heller A."/>
            <person name="Higgins H."/>
            <person name="Honan T."/>
            <person name="Horn A."/>
            <person name="Houde N."/>
            <person name="Hughes L."/>
            <person name="Hulme W."/>
            <person name="Husby E."/>
            <person name="Iliev I."/>
            <person name="Jaffe D."/>
            <person name="Jones C."/>
            <person name="Kamal M."/>
            <person name="Kamat A."/>
            <person name="Kamvysselis M."/>
            <person name="Karlsson E."/>
            <person name="Kells C."/>
            <person name="Kieu A."/>
            <person name="Kisner P."/>
            <person name="Kodira C."/>
            <person name="Kulbokas E."/>
            <person name="Labutti K."/>
            <person name="Lama D."/>
            <person name="Landers T."/>
            <person name="Leger J."/>
            <person name="Levine S."/>
            <person name="Lewis D."/>
            <person name="Lewis T."/>
            <person name="Lindblad-toh K."/>
            <person name="Liu X."/>
            <person name="Lokyitsang T."/>
            <person name="Lokyitsang Y."/>
            <person name="Lucien O."/>
            <person name="Lui A."/>
            <person name="Ma L.J."/>
            <person name="Mabbitt R."/>
            <person name="Macdonald J."/>
            <person name="Maclean C."/>
            <person name="Major J."/>
            <person name="Manning J."/>
            <person name="Marabella R."/>
            <person name="Maru K."/>
            <person name="Matthews C."/>
            <person name="Mauceli E."/>
            <person name="Mccarthy M."/>
            <person name="Mcdonough S."/>
            <person name="Mcghee T."/>
            <person name="Meldrim J."/>
            <person name="Meneus L."/>
            <person name="Mesirov J."/>
            <person name="Mihalev A."/>
            <person name="Mihova T."/>
            <person name="Mikkelsen T."/>
            <person name="Mlenga V."/>
            <person name="Moru K."/>
            <person name="Mozes J."/>
            <person name="Mulrain L."/>
            <person name="Munson G."/>
            <person name="Naylor J."/>
            <person name="Newes C."/>
            <person name="Nguyen C."/>
            <person name="Nguyen N."/>
            <person name="Nguyen T."/>
            <person name="Nicol R."/>
            <person name="Nielsen C."/>
            <person name="Nizzari M."/>
            <person name="Norbu C."/>
            <person name="Norbu N."/>
            <person name="O'donnell P."/>
            <person name="Okoawo O."/>
            <person name="O'leary S."/>
            <person name="Omotosho B."/>
            <person name="O'neill K."/>
            <person name="Osman S."/>
            <person name="Parker S."/>
            <person name="Perrin D."/>
            <person name="Phunkhang P."/>
            <person name="Piqani B."/>
            <person name="Purcell S."/>
            <person name="Rachupka T."/>
            <person name="Ramasamy U."/>
            <person name="Rameau R."/>
            <person name="Ray V."/>
            <person name="Raymond C."/>
            <person name="Retta R."/>
            <person name="Richardson S."/>
            <person name="Rise C."/>
            <person name="Rodriguez J."/>
            <person name="Rogers J."/>
            <person name="Rogov P."/>
            <person name="Rutman M."/>
            <person name="Schupbach R."/>
            <person name="Seaman C."/>
            <person name="Settipalli S."/>
            <person name="Sharpe T."/>
            <person name="Sheridan J."/>
            <person name="Sherpa N."/>
            <person name="Shi J."/>
            <person name="Smirnov S."/>
            <person name="Smith C."/>
            <person name="Sougnez C."/>
            <person name="Spencer B."/>
            <person name="Stalker J."/>
            <person name="Stange-thomann N."/>
            <person name="Stavropoulos S."/>
            <person name="Stetson K."/>
            <person name="Stone C."/>
            <person name="Stone S."/>
            <person name="Stubbs M."/>
            <person name="Talamas J."/>
            <person name="Tchuinga P."/>
            <person name="Tenzing P."/>
            <person name="Tesfaye S."/>
            <person name="Theodore J."/>
            <person name="Thoulutsang Y."/>
            <person name="Topham K."/>
            <person name="Towey S."/>
            <person name="Tsamla T."/>
            <person name="Tsomo N."/>
            <person name="Vallee D."/>
            <person name="Vassiliev H."/>
            <person name="Venkataraman V."/>
            <person name="Vinson J."/>
            <person name="Vo A."/>
            <person name="Wade C."/>
            <person name="Wang S."/>
            <person name="Wangchuk T."/>
            <person name="Wangdi T."/>
            <person name="Whittaker C."/>
            <person name="Wilkinson J."/>
            <person name="Wu Y."/>
            <person name="Wyman D."/>
            <person name="Yadav S."/>
            <person name="Yang S."/>
            <person name="Yang X."/>
            <person name="Yeager S."/>
            <person name="Yee E."/>
            <person name="Young G."/>
            <person name="Zainoun J."/>
            <person name="Zembeck L."/>
            <person name="Zimmer A."/>
            <person name="Zody M."/>
            <person name="Lander E."/>
        </authorList>
    </citation>
    <scope>NUCLEOTIDE SEQUENCE [LARGE SCALE GENOMIC DNA]</scope>
</reference>
<feature type="transmembrane region" description="Helical" evidence="7">
    <location>
        <begin position="21"/>
        <end position="42"/>
    </location>
</feature>
<dbReference type="GeneTree" id="ENSGT00440000036553"/>
<dbReference type="HOGENOM" id="CLU_044855_0_0_1"/>
<keyword evidence="5 7" id="KW-0472">Membrane</keyword>
<sequence>MGSSWAFKTTASLIKPTREALLDYCSYVLIVIALVGTARIIIGRKDLEQLCAGGNAIENKSIKEHNNYTRNASSTSFADQSKHGIDKGFKFESNLKVHISNQISKTIDIEEDSTSMPTPKHYCLKHYQAYLPYFLLVESIVLLLIGVLWVKMPAVQQLVKQFANILHECRQSTWYISVADVLRSPSTMPVTQSLFTLMKSDAVNMEIVLLLETLFRPESAYLNKSQARKLYEQVQKFCNETEKSTALLNSYMTKSLAQLISWMVFFFVNMVLFVKYEFYSGCNLSEPFCDHDTFLRIIWFLAQLIVLVYGIFNCSALKWLNDKAVAIDLSKRTCLCVKQDGGLMKKGEFFKCRP</sequence>
<keyword evidence="6" id="KW-1015">Disulfide bond</keyword>
<comment type="subcellular location">
    <subcellularLocation>
        <location evidence="1">Cell membrane</location>
    </subcellularLocation>
</comment>
<evidence type="ECO:0000313" key="10">
    <source>
        <dbReference type="Proteomes" id="UP000007875"/>
    </source>
</evidence>
<keyword evidence="10" id="KW-1185">Reference proteome</keyword>
<evidence type="ECO:0000256" key="5">
    <source>
        <dbReference type="ARBA" id="ARBA00023136"/>
    </source>
</evidence>
<feature type="domain" description="LRRC8 pannexin-like TM region" evidence="8">
    <location>
        <begin position="10"/>
        <end position="175"/>
    </location>
</feature>
<keyword evidence="4 7" id="KW-1133">Transmembrane helix</keyword>
<reference evidence="9" key="3">
    <citation type="submission" date="2025-09" db="UniProtKB">
        <authorList>
            <consortium name="Ensembl"/>
        </authorList>
    </citation>
    <scope>IDENTIFICATION</scope>
</reference>
<dbReference type="eggNOG" id="ENOG502TJWQ">
    <property type="taxonomic scope" value="Eukaryota"/>
</dbReference>
<dbReference type="InParanoid" id="H2Z4M8"/>
<accession>H2Z4M8</accession>
<dbReference type="Ensembl" id="ENSCSAVT00000012684.1">
    <property type="protein sequence ID" value="ENSCSAVP00000012540.1"/>
    <property type="gene ID" value="ENSCSAVG00000007362.1"/>
</dbReference>
<dbReference type="InterPro" id="IPR021040">
    <property type="entry name" value="LRRC8_Pannexin-like"/>
</dbReference>
<dbReference type="Proteomes" id="UP000007875">
    <property type="component" value="Unassembled WGS sequence"/>
</dbReference>
<dbReference type="STRING" id="51511.ENSCSAVP00000012540"/>
<feature type="transmembrane region" description="Helical" evidence="7">
    <location>
        <begin position="256"/>
        <end position="274"/>
    </location>
</feature>
<evidence type="ECO:0000256" key="6">
    <source>
        <dbReference type="ARBA" id="ARBA00023157"/>
    </source>
</evidence>
<evidence type="ECO:0000313" key="9">
    <source>
        <dbReference type="Ensembl" id="ENSCSAVP00000012540.1"/>
    </source>
</evidence>
<feature type="transmembrane region" description="Helical" evidence="7">
    <location>
        <begin position="130"/>
        <end position="150"/>
    </location>
</feature>
<organism evidence="9 10">
    <name type="scientific">Ciona savignyi</name>
    <name type="common">Pacific transparent sea squirt</name>
    <dbReference type="NCBI Taxonomy" id="51511"/>
    <lineage>
        <taxon>Eukaryota</taxon>
        <taxon>Metazoa</taxon>
        <taxon>Chordata</taxon>
        <taxon>Tunicata</taxon>
        <taxon>Ascidiacea</taxon>
        <taxon>Phlebobranchia</taxon>
        <taxon>Cionidae</taxon>
        <taxon>Ciona</taxon>
    </lineage>
</organism>
<keyword evidence="3 7" id="KW-0812">Transmembrane</keyword>
<name>H2Z4M8_CIOSA</name>
<keyword evidence="2" id="KW-1003">Cell membrane</keyword>
<dbReference type="Pfam" id="PF12534">
    <property type="entry name" value="Pannexin_like"/>
    <property type="match status" value="1"/>
</dbReference>
<evidence type="ECO:0000256" key="1">
    <source>
        <dbReference type="ARBA" id="ARBA00004236"/>
    </source>
</evidence>
<dbReference type="AlphaFoldDB" id="H2Z4M8"/>
<evidence type="ECO:0000256" key="7">
    <source>
        <dbReference type="SAM" id="Phobius"/>
    </source>
</evidence>
<dbReference type="OMA" id="WAFKTTA"/>
<reference evidence="9" key="2">
    <citation type="submission" date="2025-08" db="UniProtKB">
        <authorList>
            <consortium name="Ensembl"/>
        </authorList>
    </citation>
    <scope>IDENTIFICATION</scope>
</reference>
<dbReference type="FunCoup" id="H2Z4M8">
    <property type="interactions" value="2"/>
</dbReference>
<feature type="transmembrane region" description="Helical" evidence="7">
    <location>
        <begin position="294"/>
        <end position="312"/>
    </location>
</feature>
<evidence type="ECO:0000259" key="8">
    <source>
        <dbReference type="Pfam" id="PF12534"/>
    </source>
</evidence>
<dbReference type="GO" id="GO:0005886">
    <property type="term" value="C:plasma membrane"/>
    <property type="evidence" value="ECO:0007669"/>
    <property type="project" value="UniProtKB-SubCell"/>
</dbReference>
<evidence type="ECO:0000256" key="2">
    <source>
        <dbReference type="ARBA" id="ARBA00022475"/>
    </source>
</evidence>